<gene>
    <name evidence="3" type="ORF">SAMN05421686_110105</name>
</gene>
<dbReference type="AlphaFoldDB" id="A0A1N7PMX1"/>
<evidence type="ECO:0000259" key="2">
    <source>
        <dbReference type="Pfam" id="PF08327"/>
    </source>
</evidence>
<proteinExistence type="inferred from homology"/>
<reference evidence="4" key="1">
    <citation type="submission" date="2017-01" db="EMBL/GenBank/DDBJ databases">
        <authorList>
            <person name="Varghese N."/>
            <person name="Submissions S."/>
        </authorList>
    </citation>
    <scope>NUCLEOTIDE SEQUENCE [LARGE SCALE GENOMIC DNA]</scope>
    <source>
        <strain evidence="4">DSM 24913</strain>
    </source>
</reference>
<sequence length="154" mass="17636">MQNDIAERSAYNERLMLATPEQIFDAFRDPQKLAAWWGPDGFSNTFHSFDFREGGEWHFIMHGPDGTDYDNQQVFHEIVDNQKIVMEHIPAPHFFLTVTLKSEVNSTLVTWLQTFDDAATWNGLKGFVAGMNEQNLSKLEKVVSDSNEDVTHGE</sequence>
<dbReference type="Pfam" id="PF08327">
    <property type="entry name" value="AHSA1"/>
    <property type="match status" value="1"/>
</dbReference>
<evidence type="ECO:0000313" key="4">
    <source>
        <dbReference type="Proteomes" id="UP000185639"/>
    </source>
</evidence>
<evidence type="ECO:0000256" key="1">
    <source>
        <dbReference type="ARBA" id="ARBA00006817"/>
    </source>
</evidence>
<protein>
    <submittedName>
        <fullName evidence="3">Activator of Hsp90 ATPase homolog 1-like protein</fullName>
    </submittedName>
</protein>
<dbReference type="STRING" id="484498.SAMN05421686_110105"/>
<dbReference type="InterPro" id="IPR013538">
    <property type="entry name" value="ASHA1/2-like_C"/>
</dbReference>
<organism evidence="3 4">
    <name type="scientific">Thalassolituus maritimus</name>
    <dbReference type="NCBI Taxonomy" id="484498"/>
    <lineage>
        <taxon>Bacteria</taxon>
        <taxon>Pseudomonadati</taxon>
        <taxon>Pseudomonadota</taxon>
        <taxon>Gammaproteobacteria</taxon>
        <taxon>Oceanospirillales</taxon>
        <taxon>Oceanospirillaceae</taxon>
        <taxon>Thalassolituus</taxon>
    </lineage>
</organism>
<accession>A0A1N7PMX1</accession>
<dbReference type="EMBL" id="FTOH01000010">
    <property type="protein sequence ID" value="SIT11928.1"/>
    <property type="molecule type" value="Genomic_DNA"/>
</dbReference>
<keyword evidence="4" id="KW-1185">Reference proteome</keyword>
<dbReference type="Gene3D" id="3.30.530.20">
    <property type="match status" value="1"/>
</dbReference>
<dbReference type="SUPFAM" id="SSF55961">
    <property type="entry name" value="Bet v1-like"/>
    <property type="match status" value="1"/>
</dbReference>
<comment type="similarity">
    <text evidence="1">Belongs to the AHA1 family.</text>
</comment>
<evidence type="ECO:0000313" key="3">
    <source>
        <dbReference type="EMBL" id="SIT11928.1"/>
    </source>
</evidence>
<dbReference type="InterPro" id="IPR023393">
    <property type="entry name" value="START-like_dom_sf"/>
</dbReference>
<dbReference type="OrthoDB" id="9805228at2"/>
<dbReference type="RefSeq" id="WP_076517476.1">
    <property type="nucleotide sequence ID" value="NZ_FTOH01000010.1"/>
</dbReference>
<name>A0A1N7PMX1_9GAMM</name>
<dbReference type="Proteomes" id="UP000185639">
    <property type="component" value="Unassembled WGS sequence"/>
</dbReference>
<feature type="domain" description="Activator of Hsp90 ATPase homologue 1/2-like C-terminal" evidence="2">
    <location>
        <begin position="18"/>
        <end position="143"/>
    </location>
</feature>